<keyword evidence="1" id="KW-0812">Transmembrane</keyword>
<evidence type="ECO:0000313" key="2">
    <source>
        <dbReference type="EMBL" id="QIS31222.1"/>
    </source>
</evidence>
<dbReference type="EMBL" id="MT075580">
    <property type="protein sequence ID" value="QIS31222.1"/>
    <property type="molecule type" value="Genomic_DNA"/>
</dbReference>
<name>A0A6G9ZZL4_LYSSH</name>
<feature type="transmembrane region" description="Helical" evidence="1">
    <location>
        <begin position="6"/>
        <end position="24"/>
    </location>
</feature>
<sequence>MELVDIVARGSFIMLFATLGLAFIGKRRIDRNEPAFGWKRKQFLAEQKSGSLDADKHKEHTAIESKSNPFKLWKERKLLSIRDLLEVKNIEYGIVERDKNEFCAVLGTDYVNFDLLQRSEQQAILEGYQQLFKSVNFDVQLFVLSERQDFRKEKRRFNENLLNCNSQTIKYNEGVIKSIEETTVEDFRITNKIYYVISYIYEPSKMAKLTREQKEKAIRNEIFLRLEIVRKALSRAKVTAHFNNTIETLNVFKQSLNRDRSLLHEIEEVATKEKTALYVTLDAATLPDVEGLIRDNLNDEEVNPVGA</sequence>
<organism evidence="2">
    <name type="scientific">Lysinibacillus sphaericus</name>
    <name type="common">Bacillus sphaericus</name>
    <dbReference type="NCBI Taxonomy" id="1421"/>
    <lineage>
        <taxon>Bacteria</taxon>
        <taxon>Bacillati</taxon>
        <taxon>Bacillota</taxon>
        <taxon>Bacilli</taxon>
        <taxon>Bacillales</taxon>
        <taxon>Bacillaceae</taxon>
        <taxon>Lysinibacillus</taxon>
    </lineage>
</organism>
<proteinExistence type="predicted"/>
<evidence type="ECO:0000256" key="1">
    <source>
        <dbReference type="SAM" id="Phobius"/>
    </source>
</evidence>
<keyword evidence="1" id="KW-1133">Transmembrane helix</keyword>
<protein>
    <submittedName>
        <fullName evidence="2">Uncharacterized protein</fullName>
    </submittedName>
</protein>
<dbReference type="RefSeq" id="WP_031417305.1">
    <property type="nucleotide sequence ID" value="NZ_CP064071.1"/>
</dbReference>
<keyword evidence="1" id="KW-0472">Membrane</keyword>
<dbReference type="AlphaFoldDB" id="A0A6G9ZZL4"/>
<accession>A0A6G9ZZL4</accession>
<keyword evidence="2" id="KW-0614">Plasmid</keyword>
<geneLocation type="plasmid" evidence="2">
    <name>pSSII-1</name>
</geneLocation>
<reference evidence="2" key="1">
    <citation type="submission" date="2020-02" db="EMBL/GenBank/DDBJ databases">
        <authorList>
            <person name="Hu X."/>
            <person name="Yuan Z."/>
            <person name="Cheng J."/>
            <person name="Geng P."/>
        </authorList>
    </citation>
    <scope>NUCLEOTIDE SEQUENCE</scope>
    <source>
        <strain evidence="2">SSII-1</strain>
        <plasmid evidence="2">pSSII-1</plasmid>
    </source>
</reference>